<dbReference type="EMBL" id="MN739578">
    <property type="protein sequence ID" value="QHT13994.1"/>
    <property type="molecule type" value="Genomic_DNA"/>
</dbReference>
<dbReference type="InterPro" id="IPR041329">
    <property type="entry name" value="YubB_C"/>
</dbReference>
<dbReference type="Pfam" id="PF18406">
    <property type="entry name" value="DUF1281_C"/>
    <property type="match status" value="1"/>
</dbReference>
<sequence>MPNWCINSATIRCPSKEIYDKLIGALIENRWFKTFAPLGLDPDEYEGGWDFKTACEIWNTKWDAVEAEITSRDDAEYILDVSFDTAWCPPLGVYEIMNKNFDIETTAYYYELGCSFFGRYIKNKTEEINESFEIPASQQELEKIRKTICSDLDDFMSPTWEQMEEEWLEEELEQQE</sequence>
<name>A0A6C0DCV3_9ZZZZ</name>
<protein>
    <recommendedName>
        <fullName evidence="1">YubB ferredoxin-like domain-containing protein</fullName>
    </recommendedName>
</protein>
<organism evidence="2">
    <name type="scientific">viral metagenome</name>
    <dbReference type="NCBI Taxonomy" id="1070528"/>
    <lineage>
        <taxon>unclassified sequences</taxon>
        <taxon>metagenomes</taxon>
        <taxon>organismal metagenomes</taxon>
    </lineage>
</organism>
<proteinExistence type="predicted"/>
<dbReference type="Gene3D" id="3.30.70.1270">
    <property type="entry name" value="Api92-like domains"/>
    <property type="match status" value="1"/>
</dbReference>
<evidence type="ECO:0000313" key="2">
    <source>
        <dbReference type="EMBL" id="QHT13994.1"/>
    </source>
</evidence>
<evidence type="ECO:0000259" key="1">
    <source>
        <dbReference type="Pfam" id="PF18406"/>
    </source>
</evidence>
<dbReference type="AlphaFoldDB" id="A0A6C0DCV3"/>
<feature type="domain" description="YubB ferredoxin-like" evidence="1">
    <location>
        <begin position="74"/>
        <end position="145"/>
    </location>
</feature>
<accession>A0A6C0DCV3</accession>
<reference evidence="2" key="1">
    <citation type="journal article" date="2020" name="Nature">
        <title>Giant virus diversity and host interactions through global metagenomics.</title>
        <authorList>
            <person name="Schulz F."/>
            <person name="Roux S."/>
            <person name="Paez-Espino D."/>
            <person name="Jungbluth S."/>
            <person name="Walsh D.A."/>
            <person name="Denef V.J."/>
            <person name="McMahon K.D."/>
            <person name="Konstantinidis K.T."/>
            <person name="Eloe-Fadrosh E.A."/>
            <person name="Kyrpides N.C."/>
            <person name="Woyke T."/>
        </authorList>
    </citation>
    <scope>NUCLEOTIDE SEQUENCE</scope>
    <source>
        <strain evidence="2">GVMAG-M-3300023174-134</strain>
    </source>
</reference>